<feature type="signal peptide" evidence="1">
    <location>
        <begin position="1"/>
        <end position="25"/>
    </location>
</feature>
<gene>
    <name evidence="2" type="ORF">QBA35_13685</name>
</gene>
<dbReference type="RefSeq" id="WP_158690996.1">
    <property type="nucleotide sequence ID" value="NZ_JARULZ010000001.1"/>
</dbReference>
<name>A0ABU8AL69_9ACTN</name>
<evidence type="ECO:0000313" key="2">
    <source>
        <dbReference type="EMBL" id="MEH0634397.1"/>
    </source>
</evidence>
<keyword evidence="1" id="KW-0732">Signal</keyword>
<dbReference type="EMBL" id="JARULZ010000001">
    <property type="protein sequence ID" value="MEH0634397.1"/>
    <property type="molecule type" value="Genomic_DNA"/>
</dbReference>
<accession>A0ABU8AL69</accession>
<dbReference type="GeneID" id="96271773"/>
<evidence type="ECO:0000256" key="1">
    <source>
        <dbReference type="SAM" id="SignalP"/>
    </source>
</evidence>
<dbReference type="PROSITE" id="PS51257">
    <property type="entry name" value="PROKAR_LIPOPROTEIN"/>
    <property type="match status" value="1"/>
</dbReference>
<dbReference type="Proteomes" id="UP001310290">
    <property type="component" value="Unassembled WGS sequence"/>
</dbReference>
<sequence>MKGLAVRRQSLAVATLVALACTACSGEPTDPYAADTEPFKALPKTIEFRKWLDEQGEPWKGITKVSSTAPDAATIRVNEPYDNEEGAERLIRLWGEYSGTNPSDLNVSIFDNDTGFIYANSVAD</sequence>
<reference evidence="2" key="1">
    <citation type="submission" date="2023-04" db="EMBL/GenBank/DDBJ databases">
        <title>Genomic diversity of scab-causing Streptomyces spp. in the province of Quebec, Canada.</title>
        <authorList>
            <person name="Biessy A."/>
            <person name="Cadieux M."/>
            <person name="Ciotola M."/>
            <person name="Filion M."/>
        </authorList>
    </citation>
    <scope>NUCLEOTIDE SEQUENCE</scope>
    <source>
        <strain evidence="2">B21-115</strain>
    </source>
</reference>
<organism evidence="2 3">
    <name type="scientific">Streptomyces bottropensis</name>
    <dbReference type="NCBI Taxonomy" id="42235"/>
    <lineage>
        <taxon>Bacteria</taxon>
        <taxon>Bacillati</taxon>
        <taxon>Actinomycetota</taxon>
        <taxon>Actinomycetes</taxon>
        <taxon>Kitasatosporales</taxon>
        <taxon>Streptomycetaceae</taxon>
        <taxon>Streptomyces</taxon>
    </lineage>
</organism>
<keyword evidence="3" id="KW-1185">Reference proteome</keyword>
<feature type="chain" id="PRO_5046081797" evidence="1">
    <location>
        <begin position="26"/>
        <end position="124"/>
    </location>
</feature>
<comment type="caution">
    <text evidence="2">The sequence shown here is derived from an EMBL/GenBank/DDBJ whole genome shotgun (WGS) entry which is preliminary data.</text>
</comment>
<evidence type="ECO:0000313" key="3">
    <source>
        <dbReference type="Proteomes" id="UP001310290"/>
    </source>
</evidence>
<protein>
    <submittedName>
        <fullName evidence="2">Uncharacterized protein</fullName>
    </submittedName>
</protein>
<proteinExistence type="predicted"/>